<evidence type="ECO:0000256" key="1">
    <source>
        <dbReference type="ARBA" id="ARBA00004141"/>
    </source>
</evidence>
<evidence type="ECO:0000256" key="4">
    <source>
        <dbReference type="ARBA" id="ARBA00023136"/>
    </source>
</evidence>
<proteinExistence type="predicted"/>
<keyword evidence="2 5" id="KW-0812">Transmembrane</keyword>
<protein>
    <submittedName>
        <fullName evidence="6">| / Nicotinamide mononucleotide transporter / 378294:379046 Reverse</fullName>
    </submittedName>
</protein>
<feature type="transmembrane region" description="Helical" evidence="5">
    <location>
        <begin position="41"/>
        <end position="57"/>
    </location>
</feature>
<dbReference type="InterPro" id="IPR006419">
    <property type="entry name" value="NMN_transpt_PnuC"/>
</dbReference>
<gene>
    <name evidence="6" type="ORF">HEPPS_00910</name>
</gene>
<evidence type="ECO:0000256" key="3">
    <source>
        <dbReference type="ARBA" id="ARBA00022989"/>
    </source>
</evidence>
<dbReference type="GO" id="GO:0034257">
    <property type="term" value="F:nicotinamide riboside transmembrane transporter activity"/>
    <property type="evidence" value="ECO:0007669"/>
    <property type="project" value="InterPro"/>
</dbReference>
<keyword evidence="7" id="KW-1185">Reference proteome</keyword>
<evidence type="ECO:0000256" key="5">
    <source>
        <dbReference type="SAM" id="Phobius"/>
    </source>
</evidence>
<feature type="transmembrane region" description="Helical" evidence="5">
    <location>
        <begin position="188"/>
        <end position="209"/>
    </location>
</feature>
<evidence type="ECO:0000256" key="2">
    <source>
        <dbReference type="ARBA" id="ARBA00022692"/>
    </source>
</evidence>
<feature type="transmembrane region" description="Helical" evidence="5">
    <location>
        <begin position="161"/>
        <end position="179"/>
    </location>
</feature>
<comment type="subcellular location">
    <subcellularLocation>
        <location evidence="1">Membrane</location>
        <topology evidence="1">Multi-pass membrane protein</topology>
    </subcellularLocation>
</comment>
<evidence type="ECO:0000313" key="6">
    <source>
        <dbReference type="EMBL" id="CRX36892.1"/>
    </source>
</evidence>
<dbReference type="EMBL" id="CWGI01000001">
    <property type="protein sequence ID" value="CRX36892.1"/>
    <property type="molecule type" value="Genomic_DNA"/>
</dbReference>
<name>A0A0G7ZL61_9MOLU</name>
<dbReference type="Proteomes" id="UP000242141">
    <property type="component" value="Unassembled WGS sequence"/>
</dbReference>
<evidence type="ECO:0000313" key="7">
    <source>
        <dbReference type="Proteomes" id="UP000242141"/>
    </source>
</evidence>
<organism evidence="6 7">
    <name type="scientific">Candidatus Hepatoplasma crinochetorum</name>
    <dbReference type="NCBI Taxonomy" id="295596"/>
    <lineage>
        <taxon>Bacteria</taxon>
        <taxon>Bacillati</taxon>
        <taxon>Mycoplasmatota</taxon>
        <taxon>Mollicutes</taxon>
        <taxon>Candidatus Hepatoplasmataceae</taxon>
        <taxon>Candidatus Hepatoplasma</taxon>
    </lineage>
</organism>
<keyword evidence="3 5" id="KW-1133">Transmembrane helix</keyword>
<accession>A0A0G7ZL61</accession>
<dbReference type="AlphaFoldDB" id="A0A0G7ZL61"/>
<feature type="transmembrane region" description="Helical" evidence="5">
    <location>
        <begin position="127"/>
        <end position="149"/>
    </location>
</feature>
<feature type="transmembrane region" description="Helical" evidence="5">
    <location>
        <begin position="87"/>
        <end position="106"/>
    </location>
</feature>
<dbReference type="GO" id="GO:0016020">
    <property type="term" value="C:membrane"/>
    <property type="evidence" value="ECO:0007669"/>
    <property type="project" value="UniProtKB-SubCell"/>
</dbReference>
<dbReference type="Pfam" id="PF04973">
    <property type="entry name" value="NMN_transporter"/>
    <property type="match status" value="1"/>
</dbReference>
<sequence length="253" mass="28904">MNNNIKKININWIEIILFLFCTILSSYFIFTNIDTNEWDTYLIYADIFIGVIAALALSKRYRYAWILLLIDACFYGSVMFATGNYSLGIVNVIVIPIILILTGLNWKREGFTDKNLVKTRKLNFWQGLFIVSLIIIIAIGFASFSAYVVIDLIGKDDVPTYQIALDAFSASIAVIAYIFSMMRYRETFFLYTSLNIVKIIMFSLILFAFTEPEGSDKTTLIISLIIAITYFFNALYGFFMWNKGSKEVSSGDI</sequence>
<dbReference type="NCBIfam" id="TIGR01528">
    <property type="entry name" value="NMN_trans_PnuC"/>
    <property type="match status" value="1"/>
</dbReference>
<feature type="transmembrane region" description="Helical" evidence="5">
    <location>
        <begin position="12"/>
        <end position="29"/>
    </location>
</feature>
<feature type="transmembrane region" description="Helical" evidence="5">
    <location>
        <begin position="221"/>
        <end position="241"/>
    </location>
</feature>
<reference evidence="7" key="1">
    <citation type="submission" date="2015-05" db="EMBL/GenBank/DDBJ databases">
        <authorList>
            <person name="Collingro A."/>
        </authorList>
    </citation>
    <scope>NUCLEOTIDE SEQUENCE [LARGE SCALE GENOMIC DNA]</scope>
    <source>
        <strain evidence="7">Ps</strain>
    </source>
</reference>
<keyword evidence="4 5" id="KW-0472">Membrane</keyword>
<feature type="transmembrane region" description="Helical" evidence="5">
    <location>
        <begin position="64"/>
        <end position="81"/>
    </location>
</feature>